<dbReference type="AlphaFoldDB" id="A0A6J4K126"/>
<dbReference type="InterPro" id="IPR045054">
    <property type="entry name" value="P4HA-like"/>
</dbReference>
<dbReference type="EMBL" id="CADCTO010000629">
    <property type="protein sequence ID" value="CAA9292977.1"/>
    <property type="molecule type" value="Genomic_DNA"/>
</dbReference>
<dbReference type="PANTHER" id="PTHR10869:SF236">
    <property type="entry name" value="PROLYL 4-HYDROXYLASE ALPHA SUBUNIT DOMAIN-CONTAINING PROTEIN"/>
    <property type="match status" value="1"/>
</dbReference>
<dbReference type="Pfam" id="PF13640">
    <property type="entry name" value="2OG-FeII_Oxy_3"/>
    <property type="match status" value="1"/>
</dbReference>
<dbReference type="InterPro" id="IPR006620">
    <property type="entry name" value="Pro_4_hyd_alph"/>
</dbReference>
<evidence type="ECO:0000313" key="8">
    <source>
        <dbReference type="EMBL" id="CAA9292977.1"/>
    </source>
</evidence>
<dbReference type="PANTHER" id="PTHR10869">
    <property type="entry name" value="PROLYL 4-HYDROXYLASE ALPHA SUBUNIT"/>
    <property type="match status" value="1"/>
</dbReference>
<evidence type="ECO:0000256" key="3">
    <source>
        <dbReference type="ARBA" id="ARBA00022896"/>
    </source>
</evidence>
<proteinExistence type="predicted"/>
<evidence type="ECO:0000256" key="2">
    <source>
        <dbReference type="ARBA" id="ARBA00022723"/>
    </source>
</evidence>
<feature type="domain" description="Fe2OG dioxygenase" evidence="7">
    <location>
        <begin position="90"/>
        <end position="192"/>
    </location>
</feature>
<reference evidence="8" key="1">
    <citation type="submission" date="2020-02" db="EMBL/GenBank/DDBJ databases">
        <authorList>
            <person name="Meier V. D."/>
        </authorList>
    </citation>
    <scope>NUCLEOTIDE SEQUENCE</scope>
    <source>
        <strain evidence="8">AVDCRST_MAG63</strain>
    </source>
</reference>
<evidence type="ECO:0000259" key="7">
    <source>
        <dbReference type="PROSITE" id="PS51471"/>
    </source>
</evidence>
<gene>
    <name evidence="8" type="ORF">AVDCRST_MAG63-4507</name>
</gene>
<dbReference type="GO" id="GO:0031418">
    <property type="term" value="F:L-ascorbic acid binding"/>
    <property type="evidence" value="ECO:0007669"/>
    <property type="project" value="UniProtKB-KW"/>
</dbReference>
<dbReference type="GO" id="GO:0004656">
    <property type="term" value="F:procollagen-proline 4-dioxygenase activity"/>
    <property type="evidence" value="ECO:0007669"/>
    <property type="project" value="TreeGrafter"/>
</dbReference>
<accession>A0A6J4K126</accession>
<evidence type="ECO:0000256" key="6">
    <source>
        <dbReference type="ARBA" id="ARBA00023004"/>
    </source>
</evidence>
<dbReference type="InterPro" id="IPR005123">
    <property type="entry name" value="Oxoglu/Fe-dep_dioxygenase_dom"/>
</dbReference>
<name>A0A6J4K126_9BACT</name>
<organism evidence="8">
    <name type="scientific">uncultured Armatimonadetes bacterium</name>
    <dbReference type="NCBI Taxonomy" id="157466"/>
    <lineage>
        <taxon>Bacteria</taxon>
        <taxon>Bacillati</taxon>
        <taxon>Armatimonadota</taxon>
        <taxon>environmental samples</taxon>
    </lineage>
</organism>
<protein>
    <recommendedName>
        <fullName evidence="7">Fe2OG dioxygenase domain-containing protein</fullName>
    </recommendedName>
</protein>
<evidence type="ECO:0000256" key="1">
    <source>
        <dbReference type="ARBA" id="ARBA00001961"/>
    </source>
</evidence>
<keyword evidence="6" id="KW-0408">Iron</keyword>
<evidence type="ECO:0000256" key="5">
    <source>
        <dbReference type="ARBA" id="ARBA00023002"/>
    </source>
</evidence>
<sequence length="201" mass="22704">MTPTVTVLDNDIFTVSGLFTPDECRHLIDKGEAMGFEAASVRTSGGPQMMTNVRNNDRAVFEDPEFARSVWERVKAFVPEQIDGCRATGLYEQFRFYRYDPGQRFKRHRDGSVEMERGERSRLSFLIYLNADYEGGETTFSDYTFANGKTVVDEIKVVPEVGMGLFFVHERKHEGTAVTSGRKYLLRTDVLYEATPAGAAA</sequence>
<keyword evidence="4" id="KW-0223">Dioxygenase</keyword>
<comment type="cofactor">
    <cofactor evidence="1">
        <name>L-ascorbate</name>
        <dbReference type="ChEBI" id="CHEBI:38290"/>
    </cofactor>
</comment>
<evidence type="ECO:0000256" key="4">
    <source>
        <dbReference type="ARBA" id="ARBA00022964"/>
    </source>
</evidence>
<dbReference type="GO" id="GO:0005506">
    <property type="term" value="F:iron ion binding"/>
    <property type="evidence" value="ECO:0007669"/>
    <property type="project" value="InterPro"/>
</dbReference>
<keyword evidence="3" id="KW-0847">Vitamin C</keyword>
<keyword evidence="5" id="KW-0560">Oxidoreductase</keyword>
<dbReference type="Gene3D" id="2.60.120.620">
    <property type="entry name" value="q2cbj1_9rhob like domain"/>
    <property type="match status" value="1"/>
</dbReference>
<dbReference type="PROSITE" id="PS51471">
    <property type="entry name" value="FE2OG_OXY"/>
    <property type="match status" value="1"/>
</dbReference>
<dbReference type="InterPro" id="IPR044862">
    <property type="entry name" value="Pro_4_hyd_alph_FE2OG_OXY"/>
</dbReference>
<keyword evidence="2" id="KW-0479">Metal-binding</keyword>
<dbReference type="SMART" id="SM00702">
    <property type="entry name" value="P4Hc"/>
    <property type="match status" value="1"/>
</dbReference>